<dbReference type="Pfam" id="PF01501">
    <property type="entry name" value="Glyco_transf_8"/>
    <property type="match status" value="1"/>
</dbReference>
<evidence type="ECO:0000256" key="1">
    <source>
        <dbReference type="SAM" id="MobiDB-lite"/>
    </source>
</evidence>
<dbReference type="CDD" id="cd02537">
    <property type="entry name" value="GT8_Glycogenin"/>
    <property type="match status" value="1"/>
</dbReference>
<reference evidence="3 4" key="1">
    <citation type="journal article" date="2016" name="Genome Announc.">
        <title>Genome Sequence of Madurella mycetomatis mm55, Isolated from a Human Mycetoma Case in Sudan.</title>
        <authorList>
            <person name="Smit S."/>
            <person name="Derks M.F."/>
            <person name="Bervoets S."/>
            <person name="Fahal A."/>
            <person name="van Leeuwen W."/>
            <person name="van Belkum A."/>
            <person name="van de Sande W.W."/>
        </authorList>
    </citation>
    <scope>NUCLEOTIDE SEQUENCE [LARGE SCALE GENOMIC DNA]</scope>
    <source>
        <strain evidence="4">mm55</strain>
    </source>
</reference>
<keyword evidence="2" id="KW-1133">Transmembrane helix</keyword>
<protein>
    <submittedName>
        <fullName evidence="3">Galactinol synthase 1</fullName>
    </submittedName>
</protein>
<name>A0A175WEH4_9PEZI</name>
<proteinExistence type="predicted"/>
<dbReference type="AlphaFoldDB" id="A0A175WEH4"/>
<dbReference type="Proteomes" id="UP000078237">
    <property type="component" value="Unassembled WGS sequence"/>
</dbReference>
<evidence type="ECO:0000313" key="3">
    <source>
        <dbReference type="EMBL" id="KXX81921.1"/>
    </source>
</evidence>
<keyword evidence="2" id="KW-0812">Transmembrane</keyword>
<feature type="region of interest" description="Disordered" evidence="1">
    <location>
        <begin position="268"/>
        <end position="307"/>
    </location>
</feature>
<dbReference type="PANTHER" id="PTHR11183">
    <property type="entry name" value="GLYCOGENIN SUBFAMILY MEMBER"/>
    <property type="match status" value="1"/>
</dbReference>
<sequence>MSDGKKVVESNKIWTCLITSVSYLPGLLTLHYSLIHKHQSKYPLVALYTPAFPGTGLAALKARGIPCQLIEPLHPSTLNHYPNDPRFRDCWTKLVPFGLTQYARIVLLDADMLVVRNMDELMDVPLDDATALFAAAPACTCNPLRRAHYPRSWTPSACAYTAACPAPGMAATGQCGELNGGLVVLRPSEAVFGQIRDYLGQPERTRALPFPDQSLLADLFRGRWLALPYVYNALKTMRWPGVHDALWRDDEVRCVHYILTPKPWEEIEKEEEGEGNGEVKVDEGVAGLGKDKDCNGAGKERKVGRKRTGEVTHQWWVDVDLERRNWERENRLRGDQW</sequence>
<dbReference type="InterPro" id="IPR050587">
    <property type="entry name" value="GNT1/Glycosyltrans_8"/>
</dbReference>
<dbReference type="VEuPathDB" id="FungiDB:MMYC01_201137"/>
<dbReference type="EMBL" id="LCTW02000024">
    <property type="protein sequence ID" value="KXX81921.1"/>
    <property type="molecule type" value="Genomic_DNA"/>
</dbReference>
<dbReference type="SUPFAM" id="SSF53448">
    <property type="entry name" value="Nucleotide-diphospho-sugar transferases"/>
    <property type="match status" value="1"/>
</dbReference>
<keyword evidence="2" id="KW-0472">Membrane</keyword>
<keyword evidence="4" id="KW-1185">Reference proteome</keyword>
<evidence type="ECO:0000256" key="2">
    <source>
        <dbReference type="SAM" id="Phobius"/>
    </source>
</evidence>
<dbReference type="Gene3D" id="3.90.550.10">
    <property type="entry name" value="Spore Coat Polysaccharide Biosynthesis Protein SpsA, Chain A"/>
    <property type="match status" value="1"/>
</dbReference>
<accession>A0A175WEH4</accession>
<evidence type="ECO:0000313" key="4">
    <source>
        <dbReference type="Proteomes" id="UP000078237"/>
    </source>
</evidence>
<gene>
    <name evidence="3" type="ORF">MMYC01_201137</name>
</gene>
<dbReference type="InterPro" id="IPR029044">
    <property type="entry name" value="Nucleotide-diphossugar_trans"/>
</dbReference>
<feature type="compositionally biased region" description="Basic and acidic residues" evidence="1">
    <location>
        <begin position="277"/>
        <end position="301"/>
    </location>
</feature>
<organism evidence="3 4">
    <name type="scientific">Madurella mycetomatis</name>
    <dbReference type="NCBI Taxonomy" id="100816"/>
    <lineage>
        <taxon>Eukaryota</taxon>
        <taxon>Fungi</taxon>
        <taxon>Dikarya</taxon>
        <taxon>Ascomycota</taxon>
        <taxon>Pezizomycotina</taxon>
        <taxon>Sordariomycetes</taxon>
        <taxon>Sordariomycetidae</taxon>
        <taxon>Sordariales</taxon>
        <taxon>Sordariales incertae sedis</taxon>
        <taxon>Madurella</taxon>
    </lineage>
</organism>
<dbReference type="GO" id="GO:0016757">
    <property type="term" value="F:glycosyltransferase activity"/>
    <property type="evidence" value="ECO:0007669"/>
    <property type="project" value="InterPro"/>
</dbReference>
<comment type="caution">
    <text evidence="3">The sequence shown here is derived from an EMBL/GenBank/DDBJ whole genome shotgun (WGS) entry which is preliminary data.</text>
</comment>
<dbReference type="InterPro" id="IPR002495">
    <property type="entry name" value="Glyco_trans_8"/>
</dbReference>
<dbReference type="OrthoDB" id="2014201at2759"/>
<feature type="transmembrane region" description="Helical" evidence="2">
    <location>
        <begin position="12"/>
        <end position="34"/>
    </location>
</feature>
<dbReference type="STRING" id="100816.A0A175WEH4"/>